<organism evidence="2 3">
    <name type="scientific">Portunus trituberculatus</name>
    <name type="common">Swimming crab</name>
    <name type="synonym">Neptunus trituberculatus</name>
    <dbReference type="NCBI Taxonomy" id="210409"/>
    <lineage>
        <taxon>Eukaryota</taxon>
        <taxon>Metazoa</taxon>
        <taxon>Ecdysozoa</taxon>
        <taxon>Arthropoda</taxon>
        <taxon>Crustacea</taxon>
        <taxon>Multicrustacea</taxon>
        <taxon>Malacostraca</taxon>
        <taxon>Eumalacostraca</taxon>
        <taxon>Eucarida</taxon>
        <taxon>Decapoda</taxon>
        <taxon>Pleocyemata</taxon>
        <taxon>Brachyura</taxon>
        <taxon>Eubrachyura</taxon>
        <taxon>Portunoidea</taxon>
        <taxon>Portunidae</taxon>
        <taxon>Portuninae</taxon>
        <taxon>Portunus</taxon>
    </lineage>
</organism>
<dbReference type="Proteomes" id="UP000324222">
    <property type="component" value="Unassembled WGS sequence"/>
</dbReference>
<evidence type="ECO:0000313" key="2">
    <source>
        <dbReference type="EMBL" id="MPC20476.1"/>
    </source>
</evidence>
<dbReference type="AlphaFoldDB" id="A0A5B7DH86"/>
<gene>
    <name evidence="2" type="ORF">E2C01_013421</name>
</gene>
<proteinExistence type="predicted"/>
<protein>
    <submittedName>
        <fullName evidence="2">Uncharacterized protein</fullName>
    </submittedName>
</protein>
<evidence type="ECO:0000256" key="1">
    <source>
        <dbReference type="SAM" id="MobiDB-lite"/>
    </source>
</evidence>
<name>A0A5B7DH86_PORTR</name>
<accession>A0A5B7DH86</accession>
<comment type="caution">
    <text evidence="2">The sequence shown here is derived from an EMBL/GenBank/DDBJ whole genome shotgun (WGS) entry which is preliminary data.</text>
</comment>
<dbReference type="EMBL" id="VSRR010000876">
    <property type="protein sequence ID" value="MPC20476.1"/>
    <property type="molecule type" value="Genomic_DNA"/>
</dbReference>
<feature type="region of interest" description="Disordered" evidence="1">
    <location>
        <begin position="42"/>
        <end position="81"/>
    </location>
</feature>
<evidence type="ECO:0000313" key="3">
    <source>
        <dbReference type="Proteomes" id="UP000324222"/>
    </source>
</evidence>
<reference evidence="2 3" key="1">
    <citation type="submission" date="2019-05" db="EMBL/GenBank/DDBJ databases">
        <title>Another draft genome of Portunus trituberculatus and its Hox gene families provides insights of decapod evolution.</title>
        <authorList>
            <person name="Jeong J.-H."/>
            <person name="Song I."/>
            <person name="Kim S."/>
            <person name="Choi T."/>
            <person name="Kim D."/>
            <person name="Ryu S."/>
            <person name="Kim W."/>
        </authorList>
    </citation>
    <scope>NUCLEOTIDE SEQUENCE [LARGE SCALE GENOMIC DNA]</scope>
    <source>
        <tissue evidence="2">Muscle</tissue>
    </source>
</reference>
<keyword evidence="3" id="KW-1185">Reference proteome</keyword>
<sequence length="81" mass="8778">MHCAGCIRKIIRGDGEGKGTARGWVGTRPATTVRILETMTNIHLPSPLGGGHKNCPPGDDRGSGLRSKRKESLLDEGMRRR</sequence>
<feature type="compositionally biased region" description="Basic and acidic residues" evidence="1">
    <location>
        <begin position="70"/>
        <end position="81"/>
    </location>
</feature>